<dbReference type="AlphaFoldDB" id="A0A2N7X5L3"/>
<dbReference type="Gene3D" id="3.40.50.2000">
    <property type="entry name" value="Glycogen Phosphorylase B"/>
    <property type="match status" value="2"/>
</dbReference>
<evidence type="ECO:0000259" key="1">
    <source>
        <dbReference type="Pfam" id="PF13439"/>
    </source>
</evidence>
<organism evidence="2 3">
    <name type="scientific">Trinickia symbiotica</name>
    <dbReference type="NCBI Taxonomy" id="863227"/>
    <lineage>
        <taxon>Bacteria</taxon>
        <taxon>Pseudomonadati</taxon>
        <taxon>Pseudomonadota</taxon>
        <taxon>Betaproteobacteria</taxon>
        <taxon>Burkholderiales</taxon>
        <taxon>Burkholderiaceae</taxon>
        <taxon>Trinickia</taxon>
    </lineage>
</organism>
<dbReference type="GO" id="GO:0016757">
    <property type="term" value="F:glycosyltransferase activity"/>
    <property type="evidence" value="ECO:0007669"/>
    <property type="project" value="UniProtKB-ARBA"/>
</dbReference>
<dbReference type="Pfam" id="PF13439">
    <property type="entry name" value="Glyco_transf_4"/>
    <property type="match status" value="1"/>
</dbReference>
<name>A0A2N7X5L3_9BURK</name>
<dbReference type="RefSeq" id="WP_018440502.1">
    <property type="nucleotide sequence ID" value="NZ_PTIR01000015.1"/>
</dbReference>
<dbReference type="OrthoDB" id="8994075at2"/>
<gene>
    <name evidence="2" type="ORF">C0Z20_10060</name>
</gene>
<evidence type="ECO:0000313" key="2">
    <source>
        <dbReference type="EMBL" id="PMS37049.1"/>
    </source>
</evidence>
<dbReference type="PANTHER" id="PTHR12526">
    <property type="entry name" value="GLYCOSYLTRANSFERASE"/>
    <property type="match status" value="1"/>
</dbReference>
<feature type="domain" description="Glycosyltransferase subfamily 4-like N-terminal" evidence="1">
    <location>
        <begin position="14"/>
        <end position="170"/>
    </location>
</feature>
<reference evidence="2 3" key="1">
    <citation type="submission" date="2018-01" db="EMBL/GenBank/DDBJ databases">
        <title>Whole genome analyses suggest that Burkholderia sensu lato contains two further novel genera in the rhizoxinica-symbiotica group Mycetohabitans gen. nov., and Trinickia gen. nov.: implications for the evolution of diazotrophy and nodulation in the Burkholderiaceae.</title>
        <authorList>
            <person name="Estrada-de los Santos P."/>
            <person name="Palmer M."/>
            <person name="Chavez-Ramirez B."/>
            <person name="Beukes C."/>
            <person name="Steenkamp E.T."/>
            <person name="Hirsch A.M."/>
            <person name="Manyaka P."/>
            <person name="Maluk M."/>
            <person name="Lafos M."/>
            <person name="Crook M."/>
            <person name="Gross E."/>
            <person name="Simon M.F."/>
            <person name="Bueno dos Reis Junior F."/>
            <person name="Poole P.S."/>
            <person name="Venter S.N."/>
            <person name="James E.K."/>
        </authorList>
    </citation>
    <scope>NUCLEOTIDE SEQUENCE [LARGE SCALE GENOMIC DNA]</scope>
    <source>
        <strain evidence="2 3">JPY 581</strain>
    </source>
</reference>
<dbReference type="Proteomes" id="UP000235777">
    <property type="component" value="Unassembled WGS sequence"/>
</dbReference>
<evidence type="ECO:0000313" key="3">
    <source>
        <dbReference type="Proteomes" id="UP000235777"/>
    </source>
</evidence>
<protein>
    <submittedName>
        <fullName evidence="2">Glycosyltransferase family 1 protein</fullName>
    </submittedName>
</protein>
<proteinExistence type="predicted"/>
<dbReference type="InterPro" id="IPR028098">
    <property type="entry name" value="Glyco_trans_4-like_N"/>
</dbReference>
<dbReference type="SUPFAM" id="SSF53756">
    <property type="entry name" value="UDP-Glycosyltransferase/glycogen phosphorylase"/>
    <property type="match status" value="1"/>
</dbReference>
<accession>A0A2N7X5L3</accession>
<dbReference type="STRING" id="863227.GCA_000373005_01948"/>
<sequence>MMRILHLVLAPRLSGAEVLVKDLAAYQRRQGHPVGVTSLLPEHEDFAELRAALDKDGVVCRFPRRRYPLLGKLWHLFRVARRFRPDVVFAHATIPSFYARALPIAVPIVFVMHSATNDFAYPVFRGVERILRRRARAVIGVSQANVDDYIAAVGAHPAMSVIPNGVDVSRFSTVGRPQGGKASAHVVQLGRYTAVKNQLQTVRAFREVLREVPTARLGLYGVIEDPAYHQAVIELTHELGIADRVTVEGPRSDIPHLLSEANVFAMPSLSEAHSIAFIEALASGVPIVANAIPSFVFAKRLKNVQLIEANDTMAYARALVVALRQDRAERRLHGLTLADTADQYGSIASRVVYGRGA</sequence>
<keyword evidence="3" id="KW-1185">Reference proteome</keyword>
<dbReference type="CDD" id="cd03801">
    <property type="entry name" value="GT4_PimA-like"/>
    <property type="match status" value="1"/>
</dbReference>
<keyword evidence="2" id="KW-0808">Transferase</keyword>
<dbReference type="EMBL" id="PNYC01000005">
    <property type="protein sequence ID" value="PMS37049.1"/>
    <property type="molecule type" value="Genomic_DNA"/>
</dbReference>
<dbReference type="Pfam" id="PF13692">
    <property type="entry name" value="Glyco_trans_1_4"/>
    <property type="match status" value="1"/>
</dbReference>
<comment type="caution">
    <text evidence="2">The sequence shown here is derived from an EMBL/GenBank/DDBJ whole genome shotgun (WGS) entry which is preliminary data.</text>
</comment>